<comment type="caution">
    <text evidence="2">The sequence shown here is derived from an EMBL/GenBank/DDBJ whole genome shotgun (WGS) entry which is preliminary data.</text>
</comment>
<protein>
    <submittedName>
        <fullName evidence="2">Uncharacterized protein</fullName>
    </submittedName>
</protein>
<evidence type="ECO:0000256" key="1">
    <source>
        <dbReference type="SAM" id="MobiDB-lite"/>
    </source>
</evidence>
<evidence type="ECO:0000313" key="3">
    <source>
        <dbReference type="Proteomes" id="UP000305202"/>
    </source>
</evidence>
<accession>A0ABY2SR59</accession>
<name>A0ABY2SR59_9HYPH</name>
<dbReference type="Proteomes" id="UP000305202">
    <property type="component" value="Unassembled WGS sequence"/>
</dbReference>
<organism evidence="2 3">
    <name type="scientific">Martelella alba</name>
    <dbReference type="NCBI Taxonomy" id="2590451"/>
    <lineage>
        <taxon>Bacteria</taxon>
        <taxon>Pseudomonadati</taxon>
        <taxon>Pseudomonadota</taxon>
        <taxon>Alphaproteobacteria</taxon>
        <taxon>Hyphomicrobiales</taxon>
        <taxon>Aurantimonadaceae</taxon>
        <taxon>Martelella</taxon>
    </lineage>
</organism>
<feature type="compositionally biased region" description="Basic and acidic residues" evidence="1">
    <location>
        <begin position="73"/>
        <end position="82"/>
    </location>
</feature>
<evidence type="ECO:0000313" key="2">
    <source>
        <dbReference type="EMBL" id="TKI08712.1"/>
    </source>
</evidence>
<reference evidence="2 3" key="1">
    <citation type="submission" date="2019-04" db="EMBL/GenBank/DDBJ databases">
        <authorList>
            <person name="Li M."/>
            <person name="Gao C."/>
        </authorList>
    </citation>
    <scope>NUCLEOTIDE SEQUENCE [LARGE SCALE GENOMIC DNA]</scope>
    <source>
        <strain evidence="2 3">BGMRC 2031</strain>
    </source>
</reference>
<sequence length="89" mass="9750">MPFQPSFVNGFVQISAALADGACYNVMAQNSISFGSRNTVFAMKKGILADKTRLDGQSVRRPGVENVAPGRITGEKNRDGRNKRNFLRC</sequence>
<feature type="region of interest" description="Disordered" evidence="1">
    <location>
        <begin position="61"/>
        <end position="89"/>
    </location>
</feature>
<dbReference type="EMBL" id="SZPQ01000001">
    <property type="protein sequence ID" value="TKI08712.1"/>
    <property type="molecule type" value="Genomic_DNA"/>
</dbReference>
<gene>
    <name evidence="2" type="ORF">FCN80_01280</name>
</gene>
<keyword evidence="3" id="KW-1185">Reference proteome</keyword>
<proteinExistence type="predicted"/>